<proteinExistence type="predicted"/>
<dbReference type="Gene3D" id="3.90.280.10">
    <property type="entry name" value="PEBP-like"/>
    <property type="match status" value="1"/>
</dbReference>
<dbReference type="SUPFAM" id="SSF49777">
    <property type="entry name" value="PEBP-like"/>
    <property type="match status" value="1"/>
</dbReference>
<sequence>MLKSKNAKKILQSQNKPNLDYLCPTRLQTRVNCLPYEKPAYNNTTFNEAVKALQSFTKVNNITDQVYLDFANFEEHYKFHAGKVENGSNETFKKMEELRWKNIIAPKILKFSKEYKIFEHIFPKKFKTKVQLTCNWQYTKWLGMYGHDVPPNWCLYSPTVNIVTNSPKEKLYTLMMTDLDRPYPKDGILEEWCHWKIVNIPVKERLEIRGGESVFLKSNPDNVNCFNLQTRFPFRPNQEKRKQVGDTIFPYIPPHPAHSNPRLTRRYLFTLIEQKELIDVEKYKNDLKLQSVKEYKKKNTVEELKEMEYVERGLFLPTWKYVTETKSKVVSNFFICFYNFSIRLPVMGLLDQAGIS</sequence>
<dbReference type="CDD" id="cd00866">
    <property type="entry name" value="PEBP_euk"/>
    <property type="match status" value="1"/>
</dbReference>
<evidence type="ECO:0000313" key="2">
    <source>
        <dbReference type="Proteomes" id="UP001211065"/>
    </source>
</evidence>
<comment type="caution">
    <text evidence="1">The sequence shown here is derived from an EMBL/GenBank/DDBJ whole genome shotgun (WGS) entry which is preliminary data.</text>
</comment>
<name>A0AAD5Y018_9FUNG</name>
<organism evidence="1 2">
    <name type="scientific">Clydaea vesicula</name>
    <dbReference type="NCBI Taxonomy" id="447962"/>
    <lineage>
        <taxon>Eukaryota</taxon>
        <taxon>Fungi</taxon>
        <taxon>Fungi incertae sedis</taxon>
        <taxon>Chytridiomycota</taxon>
        <taxon>Chytridiomycota incertae sedis</taxon>
        <taxon>Chytridiomycetes</taxon>
        <taxon>Lobulomycetales</taxon>
        <taxon>Lobulomycetaceae</taxon>
        <taxon>Clydaea</taxon>
    </lineage>
</organism>
<gene>
    <name evidence="1" type="ORF">HK099_004757</name>
</gene>
<protein>
    <submittedName>
        <fullName evidence="1">Uncharacterized protein</fullName>
    </submittedName>
</protein>
<dbReference type="InterPro" id="IPR035810">
    <property type="entry name" value="PEBP_euk"/>
</dbReference>
<dbReference type="InterPro" id="IPR036610">
    <property type="entry name" value="PEBP-like_sf"/>
</dbReference>
<dbReference type="EMBL" id="JADGJW010000346">
    <property type="protein sequence ID" value="KAJ3219239.1"/>
    <property type="molecule type" value="Genomic_DNA"/>
</dbReference>
<dbReference type="PANTHER" id="PTHR11362">
    <property type="entry name" value="PHOSPHATIDYLETHANOLAMINE-BINDING PROTEIN"/>
    <property type="match status" value="1"/>
</dbReference>
<dbReference type="Proteomes" id="UP001211065">
    <property type="component" value="Unassembled WGS sequence"/>
</dbReference>
<dbReference type="AlphaFoldDB" id="A0AAD5Y018"/>
<keyword evidence="2" id="KW-1185">Reference proteome</keyword>
<accession>A0AAD5Y018</accession>
<evidence type="ECO:0000313" key="1">
    <source>
        <dbReference type="EMBL" id="KAJ3219239.1"/>
    </source>
</evidence>
<reference evidence="1" key="1">
    <citation type="submission" date="2020-05" db="EMBL/GenBank/DDBJ databases">
        <title>Phylogenomic resolution of chytrid fungi.</title>
        <authorList>
            <person name="Stajich J.E."/>
            <person name="Amses K."/>
            <person name="Simmons R."/>
            <person name="Seto K."/>
            <person name="Myers J."/>
            <person name="Bonds A."/>
            <person name="Quandt C.A."/>
            <person name="Barry K."/>
            <person name="Liu P."/>
            <person name="Grigoriev I."/>
            <person name="Longcore J.E."/>
            <person name="James T.Y."/>
        </authorList>
    </citation>
    <scope>NUCLEOTIDE SEQUENCE</scope>
    <source>
        <strain evidence="1">JEL0476</strain>
    </source>
</reference>
<dbReference type="InterPro" id="IPR008914">
    <property type="entry name" value="PEBP"/>
</dbReference>
<dbReference type="Pfam" id="PF01161">
    <property type="entry name" value="PBP"/>
    <property type="match status" value="1"/>
</dbReference>
<dbReference type="PANTHER" id="PTHR11362:SF82">
    <property type="entry name" value="PHOSPHATIDYLETHANOLAMINE-BINDING PROTEIN 4"/>
    <property type="match status" value="1"/>
</dbReference>